<keyword evidence="6 9" id="KW-0061">Asparagine biosynthesis</keyword>
<feature type="domain" description="Glutamine amidotransferase type-2" evidence="12">
    <location>
        <begin position="2"/>
        <end position="220"/>
    </location>
</feature>
<evidence type="ECO:0000256" key="10">
    <source>
        <dbReference type="PIRSR" id="PIRSR001589-2"/>
    </source>
</evidence>
<dbReference type="AlphaFoldDB" id="A0A173RLV0"/>
<dbReference type="InterPro" id="IPR006426">
    <property type="entry name" value="Asn_synth_AEB"/>
</dbReference>
<evidence type="ECO:0000313" key="14">
    <source>
        <dbReference type="Proteomes" id="UP000095553"/>
    </source>
</evidence>
<name>A0A173RLV0_ANAHA</name>
<dbReference type="InterPro" id="IPR033738">
    <property type="entry name" value="AsnB_N"/>
</dbReference>
<evidence type="ECO:0000256" key="9">
    <source>
        <dbReference type="PIRSR" id="PIRSR001589-1"/>
    </source>
</evidence>
<dbReference type="Gene3D" id="3.60.20.10">
    <property type="entry name" value="Glutamine Phosphoribosylpyrophosphate, subunit 1, domain 1"/>
    <property type="match status" value="1"/>
</dbReference>
<dbReference type="CDD" id="cd01991">
    <property type="entry name" value="Asn_synthase_B_C"/>
    <property type="match status" value="1"/>
</dbReference>
<feature type="binding site" evidence="10">
    <location>
        <position position="106"/>
    </location>
    <ligand>
        <name>L-glutamine</name>
        <dbReference type="ChEBI" id="CHEBI:58359"/>
    </ligand>
</feature>
<sequence>MCGIAGFLNPRNNDKKTEKEIYQILKKMNEVQRHRGPDDEGIFLENGCALGHVRLSILDLYRGHQPMCKKKEGNTYAIILNGEIYNMKTLKEQLIKEGEMFSTTSDTEVVLTGYIRYGISYIEELNGIFSIALWDGKRKKLYLIRDRVGVKPLFYTKRGDTLIFASEIKGLFAYPGVKPVINREGLCEIFGLGPAKSYGKGVFKDIYEVLPGHFLEYDREGLKDRAYWELKAKEHTDSEKDTIEHTRWLVKDAVEMQMLSDIPISTFLSGGVDSSLVTAICAKKLQKEGKNLNTFSFDFVNNHKYFKSNAFQPSEDRPWVDKMVDHAKTDHRYLECDNENMIENLYKAVDARDLPCMADVESSMLYFCSKVVKYNKVTLTGECADEIFGGYPWFHKEECFKAEIFPWSMDMQPRKMLLNDDIIQKVDLESYARTAYQKTINETPKLYGEDQIEARRRQISYLNLRWFMVTLMDRMDRTSMHCGLEARVPFADHRIVEYLYNVPWELKCLNGVVKGLLRAAGKGILPDEVLYRRKSPYPKTYDPNYEKILSKELLKVMAKKGAPIKELIDAYKLSRFLDSPKDYGKPWYGQLMAGPQMIAYLLQVNYWLEKYQITLDLS</sequence>
<keyword evidence="9" id="KW-0028">Amino-acid biosynthesis</keyword>
<dbReference type="EC" id="6.3.5.4" evidence="3"/>
<comment type="pathway">
    <text evidence="1">Amino-acid biosynthesis; L-asparagine biosynthesis; L-asparagine from L-aspartate (L-Gln route): step 1/1.</text>
</comment>
<dbReference type="GO" id="GO:0004066">
    <property type="term" value="F:asparagine synthase (glutamine-hydrolyzing) activity"/>
    <property type="evidence" value="ECO:0007669"/>
    <property type="project" value="UniProtKB-EC"/>
</dbReference>
<evidence type="ECO:0000256" key="6">
    <source>
        <dbReference type="ARBA" id="ARBA00022888"/>
    </source>
</evidence>
<dbReference type="NCBIfam" id="TIGR01536">
    <property type="entry name" value="asn_synth_AEB"/>
    <property type="match status" value="1"/>
</dbReference>
<evidence type="ECO:0000256" key="3">
    <source>
        <dbReference type="ARBA" id="ARBA00012737"/>
    </source>
</evidence>
<comment type="catalytic activity">
    <reaction evidence="8">
        <text>L-aspartate + L-glutamine + ATP + H2O = L-asparagine + L-glutamate + AMP + diphosphate + H(+)</text>
        <dbReference type="Rhea" id="RHEA:12228"/>
        <dbReference type="ChEBI" id="CHEBI:15377"/>
        <dbReference type="ChEBI" id="CHEBI:15378"/>
        <dbReference type="ChEBI" id="CHEBI:29985"/>
        <dbReference type="ChEBI" id="CHEBI:29991"/>
        <dbReference type="ChEBI" id="CHEBI:30616"/>
        <dbReference type="ChEBI" id="CHEBI:33019"/>
        <dbReference type="ChEBI" id="CHEBI:58048"/>
        <dbReference type="ChEBI" id="CHEBI:58359"/>
        <dbReference type="ChEBI" id="CHEBI:456215"/>
        <dbReference type="EC" id="6.3.5.4"/>
    </reaction>
</comment>
<gene>
    <name evidence="13" type="primary">asnO</name>
    <name evidence="13" type="ORF">ERS852571_00566</name>
</gene>
<dbReference type="Pfam" id="PF13537">
    <property type="entry name" value="GATase_7"/>
    <property type="match status" value="1"/>
</dbReference>
<evidence type="ECO:0000256" key="11">
    <source>
        <dbReference type="PIRSR" id="PIRSR001589-3"/>
    </source>
</evidence>
<organism evidence="13 14">
    <name type="scientific">Anaerostipes hadrus</name>
    <dbReference type="NCBI Taxonomy" id="649756"/>
    <lineage>
        <taxon>Bacteria</taxon>
        <taxon>Bacillati</taxon>
        <taxon>Bacillota</taxon>
        <taxon>Clostridia</taxon>
        <taxon>Lachnospirales</taxon>
        <taxon>Lachnospiraceae</taxon>
        <taxon>Anaerostipes</taxon>
    </lineage>
</organism>
<dbReference type="PANTHER" id="PTHR43284">
    <property type="entry name" value="ASPARAGINE SYNTHETASE (GLUTAMINE-HYDROLYZING)"/>
    <property type="match status" value="1"/>
</dbReference>
<evidence type="ECO:0000313" key="13">
    <source>
        <dbReference type="EMBL" id="CUM78735.1"/>
    </source>
</evidence>
<dbReference type="EMBL" id="CYXY01000003">
    <property type="protein sequence ID" value="CUM78735.1"/>
    <property type="molecule type" value="Genomic_DNA"/>
</dbReference>
<evidence type="ECO:0000256" key="7">
    <source>
        <dbReference type="ARBA" id="ARBA00022962"/>
    </source>
</evidence>
<dbReference type="Gene3D" id="3.40.50.620">
    <property type="entry name" value="HUPs"/>
    <property type="match status" value="1"/>
</dbReference>
<dbReference type="GO" id="GO:0005829">
    <property type="term" value="C:cytosol"/>
    <property type="evidence" value="ECO:0007669"/>
    <property type="project" value="TreeGrafter"/>
</dbReference>
<dbReference type="PROSITE" id="PS51278">
    <property type="entry name" value="GATASE_TYPE_2"/>
    <property type="match status" value="1"/>
</dbReference>
<protein>
    <recommendedName>
        <fullName evidence="3">asparagine synthase (glutamine-hydrolyzing)</fullName>
        <ecNumber evidence="3">6.3.5.4</ecNumber>
    </recommendedName>
</protein>
<dbReference type="InterPro" id="IPR051786">
    <property type="entry name" value="ASN_synthetase/amidase"/>
</dbReference>
<dbReference type="Proteomes" id="UP000095553">
    <property type="component" value="Unassembled WGS sequence"/>
</dbReference>
<dbReference type="SUPFAM" id="SSF56235">
    <property type="entry name" value="N-terminal nucleophile aminohydrolases (Ntn hydrolases)"/>
    <property type="match status" value="1"/>
</dbReference>
<evidence type="ECO:0000259" key="12">
    <source>
        <dbReference type="PROSITE" id="PS51278"/>
    </source>
</evidence>
<dbReference type="InterPro" id="IPR029055">
    <property type="entry name" value="Ntn_hydrolases_N"/>
</dbReference>
<dbReference type="GO" id="GO:0006529">
    <property type="term" value="P:asparagine biosynthetic process"/>
    <property type="evidence" value="ECO:0007669"/>
    <property type="project" value="UniProtKB-KW"/>
</dbReference>
<accession>A0A173RLV0</accession>
<dbReference type="RefSeq" id="WP_055072350.1">
    <property type="nucleotide sequence ID" value="NZ_CYXY01000003.1"/>
</dbReference>
<dbReference type="PANTHER" id="PTHR43284:SF1">
    <property type="entry name" value="ASPARAGINE SYNTHETASE"/>
    <property type="match status" value="1"/>
</dbReference>
<feature type="active site" description="For GATase activity" evidence="9">
    <location>
        <position position="2"/>
    </location>
</feature>
<comment type="similarity">
    <text evidence="2">Belongs to the asparagine synthetase family.</text>
</comment>
<evidence type="ECO:0000256" key="2">
    <source>
        <dbReference type="ARBA" id="ARBA00005752"/>
    </source>
</evidence>
<evidence type="ECO:0000256" key="1">
    <source>
        <dbReference type="ARBA" id="ARBA00005187"/>
    </source>
</evidence>
<dbReference type="CDD" id="cd00712">
    <property type="entry name" value="AsnB"/>
    <property type="match status" value="1"/>
</dbReference>
<evidence type="ECO:0000256" key="8">
    <source>
        <dbReference type="ARBA" id="ARBA00048741"/>
    </source>
</evidence>
<feature type="site" description="Important for beta-aspartyl-AMP intermediate formation" evidence="11">
    <location>
        <position position="382"/>
    </location>
</feature>
<keyword evidence="7 9" id="KW-0315">Glutamine amidotransferase</keyword>
<keyword evidence="5 10" id="KW-0067">ATP-binding</keyword>
<dbReference type="PIRSF" id="PIRSF001589">
    <property type="entry name" value="Asn_synthetase_glu-h"/>
    <property type="match status" value="1"/>
</dbReference>
<proteinExistence type="inferred from homology"/>
<keyword evidence="13" id="KW-0436">Ligase</keyword>
<dbReference type="InterPro" id="IPR014729">
    <property type="entry name" value="Rossmann-like_a/b/a_fold"/>
</dbReference>
<dbReference type="Pfam" id="PF00733">
    <property type="entry name" value="Asn_synthase"/>
    <property type="match status" value="1"/>
</dbReference>
<evidence type="ECO:0000256" key="5">
    <source>
        <dbReference type="ARBA" id="ARBA00022840"/>
    </source>
</evidence>
<dbReference type="InterPro" id="IPR001962">
    <property type="entry name" value="Asn_synthase"/>
</dbReference>
<dbReference type="InterPro" id="IPR017932">
    <property type="entry name" value="GATase_2_dom"/>
</dbReference>
<dbReference type="SUPFAM" id="SSF52402">
    <property type="entry name" value="Adenine nucleotide alpha hydrolases-like"/>
    <property type="match status" value="1"/>
</dbReference>
<evidence type="ECO:0000256" key="4">
    <source>
        <dbReference type="ARBA" id="ARBA00022741"/>
    </source>
</evidence>
<dbReference type="GO" id="GO:0005524">
    <property type="term" value="F:ATP binding"/>
    <property type="evidence" value="ECO:0007669"/>
    <property type="project" value="UniProtKB-KW"/>
</dbReference>
<reference evidence="13 14" key="1">
    <citation type="submission" date="2015-09" db="EMBL/GenBank/DDBJ databases">
        <authorList>
            <consortium name="Pathogen Informatics"/>
        </authorList>
    </citation>
    <scope>NUCLEOTIDE SEQUENCE [LARGE SCALE GENOMIC DNA]</scope>
    <source>
        <strain evidence="13 14">2789STDY5834959</strain>
    </source>
</reference>
<keyword evidence="4 10" id="KW-0547">Nucleotide-binding</keyword>